<evidence type="ECO:0000313" key="10">
    <source>
        <dbReference type="Proteomes" id="UP000244880"/>
    </source>
</evidence>
<dbReference type="InterPro" id="IPR001663">
    <property type="entry name" value="Rng_hydr_dOase-A"/>
</dbReference>
<evidence type="ECO:0000256" key="2">
    <source>
        <dbReference type="ARBA" id="ARBA00022714"/>
    </source>
</evidence>
<dbReference type="CDD" id="cd08885">
    <property type="entry name" value="RHO_alpha_C_1"/>
    <property type="match status" value="1"/>
</dbReference>
<dbReference type="PROSITE" id="PS00570">
    <property type="entry name" value="RING_HYDROXYL_ALPHA"/>
    <property type="match status" value="1"/>
</dbReference>
<keyword evidence="6" id="KW-0411">Iron-sulfur</keyword>
<gene>
    <name evidence="9" type="primary">cbdA</name>
    <name evidence="9" type="ORF">ASD8599_03789</name>
</gene>
<evidence type="ECO:0000256" key="6">
    <source>
        <dbReference type="ARBA" id="ARBA00023014"/>
    </source>
</evidence>
<keyword evidence="2" id="KW-0001">2Fe-2S</keyword>
<keyword evidence="5" id="KW-0408">Iron</keyword>
<dbReference type="PRINTS" id="PR00090">
    <property type="entry name" value="RNGDIOXGNASE"/>
</dbReference>
<evidence type="ECO:0000256" key="3">
    <source>
        <dbReference type="ARBA" id="ARBA00022723"/>
    </source>
</evidence>
<dbReference type="SUPFAM" id="SSF55961">
    <property type="entry name" value="Bet v1-like"/>
    <property type="match status" value="1"/>
</dbReference>
<keyword evidence="3" id="KW-0479">Metal-binding</keyword>
<keyword evidence="9" id="KW-0223">Dioxygenase</keyword>
<keyword evidence="4 9" id="KW-0560">Oxidoreductase</keyword>
<dbReference type="Gene3D" id="2.102.10.10">
    <property type="entry name" value="Rieske [2Fe-2S] iron-sulphur domain"/>
    <property type="match status" value="1"/>
</dbReference>
<dbReference type="AlphaFoldDB" id="A0A2R8BP79"/>
<dbReference type="InterPro" id="IPR017941">
    <property type="entry name" value="Rieske_2Fe-2S"/>
</dbReference>
<keyword evidence="7" id="KW-0520">NAD</keyword>
<sequence>MNEQVAISAFETARVSEMRQTLADCAASPDGAPQGLPGYFYNDPAFFDHECRTFLRDGWHCVGRADEYVEQGDYLALELLGEPLIIVRDKDEIKALSNVCRHRGMPLAEGQGNANRFVCRYHAWAYGTDGTLLRAPRMKNAGFDAKTCKLGTFPCVQRFGFVYVSLSQNPADIDVELAGLGELIGRYEPEKYVTVHSDSEVWNCNWKCLVENFMEGYHLSVVHPQTLHGYTPTGLSKKGPNGVGFTSYFANYPDNIPPRGEGAPGLSEKERHRSTLFAAFPCQVVSVAASLLVSLNIRPLSPTSIRVRWSMSVYGDSLDGDTIDQRIALWEDVNREDREKLEAMQAALGSVFATGGPLAEDDYEGTVRDFLLWIARQDAA</sequence>
<reference evidence="9 10" key="1">
    <citation type="submission" date="2018-03" db="EMBL/GenBank/DDBJ databases">
        <authorList>
            <person name="Keele B.F."/>
        </authorList>
    </citation>
    <scope>NUCLEOTIDE SEQUENCE [LARGE SCALE GENOMIC DNA]</scope>
    <source>
        <strain evidence="9 10">CECT 8599</strain>
    </source>
</reference>
<evidence type="ECO:0000256" key="1">
    <source>
        <dbReference type="ARBA" id="ARBA00001962"/>
    </source>
</evidence>
<accession>A0A2R8BP79</accession>
<proteinExistence type="predicted"/>
<keyword evidence="10" id="KW-1185">Reference proteome</keyword>
<dbReference type="Proteomes" id="UP000244880">
    <property type="component" value="Unassembled WGS sequence"/>
</dbReference>
<dbReference type="InterPro" id="IPR036922">
    <property type="entry name" value="Rieske_2Fe-2S_sf"/>
</dbReference>
<dbReference type="RefSeq" id="WP_181364564.1">
    <property type="nucleotide sequence ID" value="NZ_OMOR01000002.1"/>
</dbReference>
<dbReference type="GO" id="GO:0005506">
    <property type="term" value="F:iron ion binding"/>
    <property type="evidence" value="ECO:0007669"/>
    <property type="project" value="InterPro"/>
</dbReference>
<dbReference type="GO" id="GO:0018626">
    <property type="term" value="F:2-halobenzoate 1,2-dioxygenase activity"/>
    <property type="evidence" value="ECO:0007669"/>
    <property type="project" value="UniProtKB-EC"/>
</dbReference>
<name>A0A2R8BP79_9RHOB</name>
<dbReference type="InterPro" id="IPR015879">
    <property type="entry name" value="Ring_hydroxy_dOase_asu_C_dom"/>
</dbReference>
<feature type="domain" description="Rieske" evidence="8">
    <location>
        <begin position="59"/>
        <end position="164"/>
    </location>
</feature>
<dbReference type="SUPFAM" id="SSF50022">
    <property type="entry name" value="ISP domain"/>
    <property type="match status" value="1"/>
</dbReference>
<dbReference type="EC" id="1.14.12.13" evidence="9"/>
<protein>
    <submittedName>
        <fullName evidence="9">2-halobenzoate 1,2-dioxygenase large subunit</fullName>
        <ecNumber evidence="9">1.14.12.13</ecNumber>
    </submittedName>
</protein>
<dbReference type="InterPro" id="IPR015881">
    <property type="entry name" value="ARHD_Rieske_2Fe_2S"/>
</dbReference>
<evidence type="ECO:0000256" key="4">
    <source>
        <dbReference type="ARBA" id="ARBA00023002"/>
    </source>
</evidence>
<dbReference type="EMBL" id="OMOR01000002">
    <property type="protein sequence ID" value="SPH27323.1"/>
    <property type="molecule type" value="Genomic_DNA"/>
</dbReference>
<dbReference type="Gene3D" id="3.90.380.10">
    <property type="entry name" value="Naphthalene 1,2-dioxygenase Alpha Subunit, Chain A, domain 1"/>
    <property type="match status" value="2"/>
</dbReference>
<evidence type="ECO:0000256" key="5">
    <source>
        <dbReference type="ARBA" id="ARBA00023004"/>
    </source>
</evidence>
<evidence type="ECO:0000256" key="7">
    <source>
        <dbReference type="ARBA" id="ARBA00023027"/>
    </source>
</evidence>
<dbReference type="PANTHER" id="PTHR43756">
    <property type="entry name" value="CHOLINE MONOOXYGENASE, CHLOROPLASTIC"/>
    <property type="match status" value="1"/>
</dbReference>
<evidence type="ECO:0000313" key="9">
    <source>
        <dbReference type="EMBL" id="SPH27323.1"/>
    </source>
</evidence>
<comment type="cofactor">
    <cofactor evidence="1">
        <name>Fe cation</name>
        <dbReference type="ChEBI" id="CHEBI:24875"/>
    </cofactor>
</comment>
<dbReference type="Pfam" id="PF00848">
    <property type="entry name" value="Ring_hydroxyl_A"/>
    <property type="match status" value="1"/>
</dbReference>
<dbReference type="Pfam" id="PF00355">
    <property type="entry name" value="Rieske"/>
    <property type="match status" value="1"/>
</dbReference>
<evidence type="ECO:0000259" key="8">
    <source>
        <dbReference type="PROSITE" id="PS51296"/>
    </source>
</evidence>
<dbReference type="PROSITE" id="PS51296">
    <property type="entry name" value="RIESKE"/>
    <property type="match status" value="1"/>
</dbReference>
<dbReference type="GO" id="GO:0051537">
    <property type="term" value="F:2 iron, 2 sulfur cluster binding"/>
    <property type="evidence" value="ECO:0007669"/>
    <property type="project" value="UniProtKB-KW"/>
</dbReference>
<dbReference type="CDD" id="cd03469">
    <property type="entry name" value="Rieske_RO_Alpha_N"/>
    <property type="match status" value="1"/>
</dbReference>
<organism evidence="9 10">
    <name type="scientific">Ascidiaceihabitans donghaensis</name>
    <dbReference type="NCBI Taxonomy" id="1510460"/>
    <lineage>
        <taxon>Bacteria</taxon>
        <taxon>Pseudomonadati</taxon>
        <taxon>Pseudomonadota</taxon>
        <taxon>Alphaproteobacteria</taxon>
        <taxon>Rhodobacterales</taxon>
        <taxon>Paracoccaceae</taxon>
        <taxon>Ascidiaceihabitans</taxon>
    </lineage>
</organism>
<dbReference type="PANTHER" id="PTHR43756:SF5">
    <property type="entry name" value="CHOLINE MONOOXYGENASE, CHLOROPLASTIC"/>
    <property type="match status" value="1"/>
</dbReference>